<dbReference type="OrthoDB" id="409374at2759"/>
<feature type="disulfide bond" evidence="6">
    <location>
        <begin position="1700"/>
        <end position="1709"/>
    </location>
</feature>
<dbReference type="CDD" id="cd00055">
    <property type="entry name" value="EGF_Lam"/>
    <property type="match status" value="3"/>
</dbReference>
<dbReference type="Gene3D" id="2.10.25.10">
    <property type="entry name" value="Laminin"/>
    <property type="match status" value="1"/>
</dbReference>
<dbReference type="SMART" id="SM00181">
    <property type="entry name" value="EGF"/>
    <property type="match status" value="24"/>
</dbReference>
<evidence type="ECO:0000259" key="14">
    <source>
        <dbReference type="PROSITE" id="PS50060"/>
    </source>
</evidence>
<dbReference type="Pfam" id="PF00754">
    <property type="entry name" value="F5_F8_type_C"/>
    <property type="match status" value="1"/>
</dbReference>
<dbReference type="InterPro" id="IPR042635">
    <property type="entry name" value="MEGF10/SREC1/2-like"/>
</dbReference>
<feature type="domain" description="EGF-like" evidence="12">
    <location>
        <begin position="1030"/>
        <end position="1068"/>
    </location>
</feature>
<dbReference type="InterPro" id="IPR001881">
    <property type="entry name" value="EGF-like_Ca-bd_dom"/>
</dbReference>
<dbReference type="SMART" id="SM00180">
    <property type="entry name" value="EGF_Lam"/>
    <property type="match status" value="18"/>
</dbReference>
<accession>A0A913XZG0</accession>
<sequence>MYSLVFLLIFQIRFLSAFSSGNFLYENRLATFPKPDFNTSFILRSRKGAKSFKEIHHGLGVEPFYVRVYATPKSGPNKGFVFEGVGVNHVDAKYTSYGGVIFAYNSEYIRIWAPNNRSGYIIFVKDGWGREKNAQQTSKAIVFVQMWKSGPEPNFEIDTVIGNGTSSGSFKEIRHNLRQIPDRVLVRVSPENPVNSASNPNGGYWFHASGTSQNSYKNTSYGGVIFAYNVRSIHLWAPNQNLKYTGCILIDNGWGDGRYNQRESRCRVHIKVWVNAFPLPSYQTDWFSIQAQTVNSFKTIKHNLNMVPSYVLVQTRPLTGMNYHFVFEAQGSVQSDDNSNDYGGIIFAYDKDHIRLWAPSKNDGTKKGYGVLVKKGWGDDKFLQSGDTKIEVRIKLYGSKCSHNSEACFPSNSCVKTQYNTYTWVTSSWSKCSSICNKGQKDRRSTGCLVKSKGKIASGSCDFEKDFCHWTSTGLTIRNMIWKRTNTSTPTPKTGPLWGHPKGSFYAYTYSKGVFPHGEGVLKSPNIQGARRCHLTFFWNMYGDDIGELNVEVNEDWSNSEKGWKNTGWSMIGSHGRAYWRSAYINLERYSRIYHIRFRHVLPEKPSYCKDRCYQCKECEICKEDSCLYGNVAIDDIELWCEASYNITSNAECKARTGYLAGCDQPSVISLRHLRGPAYGEQVVNFRKKGIRTFVMTNGTTYDLVGKYFINVAYEDYYTLWMSVFSTNQTVKHILFQIDEGDWHDMTAKWTKIRQHFILWLSYRLKSFFLKPGLHTITFRQKSLYFRFDRFALSPTKLSTWVDLGMQNYHIPDSYLTAFPPRGSRPGPKHGRLNDKEAWCSTDHNRNYHYYEIKLPNLAILSRIAVQGANNLAQKSNNYWTKSFKLQVSVDHGGDHFSMYRNRSGGEMMFKANSDSFGIVTTELPYAVPVRAVRIYPQEYYSWVCLRAELYGMYLSSASCASAGPELPTTKPCMGDRDCGKNADCQKANSTSGMRKTIGDLWQKMFPSSRNTSNEEYCTCFKGHHGDSCQHYGCKPNPCQNNGTCKQNSQNGTFYCTCPPGYYGNTCQMSCQTGYYGYNCSQVCRCGNHSSCDEVTGHCNCHPGFTGKYCNDKCAKGFYGNNCSQKCQCKNGAMCNHLNGHCNCTIGWTGMFCQEQCPWNTWGMFCSKNCTCSKSALECNRKTGECICEDGHFGRFCEKICPTGSYGRNCTQTCKCTKNGQCSVKDGACNCTQPGFTGLLCDQPCNHGLYGVNCGHKCLCKNGADCDGRTGKCTCSSGWLGKSCDKPCPQDSWGLNCSQKCSCVNGAMCNSSTGQCSCTSKNHCVCHAGFTGISCNTPCSVGKWGVGCLKTCTCMNKGVCNPITGKCMCLPGFSGKNCNAPCVSGYYGNNCSTPCNCTISSQCDASGLCTCLPGRQGAKCNVPCSKGSWGLQCNQSCRCVHGSCHPSTGHCACDKGWNGTLCNQRCTNCGLPCPKCYHGSCNTVKGQCVCSAGYTGSSCLESCPSGSYGQNCGKKCGCVHGVCRPDIGTCDCEPGWSRAKCDQACPSGSYGYRCLQQCHCVNGLCNAVNGSCECNSGYYGYKCERQCPSGTYGSGCLSKCWCLNGGVCHHVTGRCVCKAGWMGAKCNTKCKVGYFGSNCTTRCSCKSCDPETGLCHCPPGWLGLKCTQPCPLGFYGNSCTQKCSCLNNGFCNHINGTCTCLPGFTGPKCQEHCPPGRFGMQCLSPCSCNPDVTEVSQPCHHITGDCNCRPGYHGLRCIDQCQSGFYGKNCTSTCRCQNNGVCNFKDGSCLCTPGYHGKHCKKTCPAGRYGVKCNSTCQCIAENTLTCSKFTGLCSCSPGYLGVKCENRCPEGKFGVGCHQACQCKNSAHCSHLTGKCICLAGFKGKDCGQTCDGFKFGSSCKYKCLCENGAKCNPVSGSCICSSGFTGKRCSNACLEGRFGINCSNICDCNPSNTKTCNHRDGTCLCIPGYTHRRCDQSCQDGSYGQDCQMSCPECSRHVSGPCNKQHGNCTCTPGYHGYECYDDCPLNSFGLQCKEPCICRQDMLCYHVDGTCLRYQQGLFTMVVMESLEIFNDIDRKRDFKLGIEQIMFTYYDLFKSSDNNNSVASQVKEEDTDRSPSFNLNEMDRSNNNNNTKQTSHHNFVARILEAKSVFITEKLQGTQLSCVVLDGRTVINASDVTAVFELVPSYKISNAIAARYYTGELYSPPKTSSLPIHLPLIIGASVGTILICTILITFKVRYCYLKKANKSAKKAVKDPAEFELLPYISQGSSHLLAFDNPYYDVLAVMGLDDDIEEEYSNPLYDDISLYSADSYNSSTDDSCHKDIVHMVVR</sequence>
<feature type="domain" description="F5/8 type C" evidence="11">
    <location>
        <begin position="799"/>
        <end position="953"/>
    </location>
</feature>
<dbReference type="OMA" id="TGPLWGH"/>
<dbReference type="Gene3D" id="2.60.120.200">
    <property type="match status" value="1"/>
</dbReference>
<feature type="domain" description="Laminin EGF-like" evidence="13">
    <location>
        <begin position="1084"/>
        <end position="1131"/>
    </location>
</feature>
<dbReference type="RefSeq" id="XP_020912182.1">
    <property type="nucleotide sequence ID" value="XM_021056523.2"/>
</dbReference>
<dbReference type="PANTHER" id="PTHR24043:SF8">
    <property type="entry name" value="EGF-LIKE DOMAIN-CONTAINING PROTEIN"/>
    <property type="match status" value="1"/>
</dbReference>
<feature type="region of interest" description="Disordered" evidence="8">
    <location>
        <begin position="2107"/>
        <end position="2135"/>
    </location>
</feature>
<feature type="domain" description="Laminin EGF-like" evidence="13">
    <location>
        <begin position="1726"/>
        <end position="1778"/>
    </location>
</feature>
<feature type="disulfide bond" evidence="6">
    <location>
        <begin position="1791"/>
        <end position="1800"/>
    </location>
</feature>
<dbReference type="PROSITE" id="PS00022">
    <property type="entry name" value="EGF_1"/>
    <property type="match status" value="13"/>
</dbReference>
<keyword evidence="4" id="KW-0677">Repeat</keyword>
<dbReference type="InterPro" id="IPR000998">
    <property type="entry name" value="MAM_dom"/>
</dbReference>
<dbReference type="InterPro" id="IPR008979">
    <property type="entry name" value="Galactose-bd-like_sf"/>
</dbReference>
<dbReference type="CDD" id="cd00054">
    <property type="entry name" value="EGF_CA"/>
    <property type="match status" value="1"/>
</dbReference>
<evidence type="ECO:0000256" key="1">
    <source>
        <dbReference type="ARBA" id="ARBA00006373"/>
    </source>
</evidence>
<dbReference type="KEGG" id="epa:110249945"/>
<protein>
    <submittedName>
        <fullName evidence="15">Uncharacterized protein</fullName>
    </submittedName>
</protein>
<dbReference type="InterPro" id="IPR002049">
    <property type="entry name" value="LE_dom"/>
</dbReference>
<dbReference type="SMART" id="SM00179">
    <property type="entry name" value="EGF_CA"/>
    <property type="match status" value="1"/>
</dbReference>
<evidence type="ECO:0000256" key="4">
    <source>
        <dbReference type="ARBA" id="ARBA00022737"/>
    </source>
</evidence>
<feature type="disulfide bond" evidence="6">
    <location>
        <begin position="1058"/>
        <end position="1067"/>
    </location>
</feature>
<dbReference type="InterPro" id="IPR000742">
    <property type="entry name" value="EGF"/>
</dbReference>
<dbReference type="PROSITE" id="PS50060">
    <property type="entry name" value="MAM_2"/>
    <property type="match status" value="1"/>
</dbReference>
<dbReference type="SMART" id="SM00137">
    <property type="entry name" value="MAM"/>
    <property type="match status" value="1"/>
</dbReference>
<comment type="caution">
    <text evidence="6">Lacks conserved residue(s) required for the propagation of feature annotation.</text>
</comment>
<comment type="similarity">
    <text evidence="1">Belongs to the EGF domain peptide family.</text>
</comment>
<name>A0A913XZG0_EXADI</name>
<dbReference type="FunFam" id="2.170.300.10:FF:000002">
    <property type="entry name" value="Multiple epidermal growth factor-like domains 10"/>
    <property type="match status" value="1"/>
</dbReference>
<dbReference type="PROSITE" id="PS50022">
    <property type="entry name" value="FA58C_3"/>
    <property type="match status" value="1"/>
</dbReference>
<feature type="domain" description="EGF-like" evidence="12">
    <location>
        <begin position="1349"/>
        <end position="1379"/>
    </location>
</feature>
<dbReference type="InterPro" id="IPR000421">
    <property type="entry name" value="FA58C"/>
</dbReference>
<dbReference type="SUPFAM" id="SSF49785">
    <property type="entry name" value="Galactose-binding domain-like"/>
    <property type="match status" value="1"/>
</dbReference>
<dbReference type="Pfam" id="PF00008">
    <property type="entry name" value="EGF"/>
    <property type="match status" value="1"/>
</dbReference>
<keyword evidence="9" id="KW-0812">Transmembrane</keyword>
<dbReference type="SUPFAM" id="SSF49899">
    <property type="entry name" value="Concanavalin A-like lectins/glucanases"/>
    <property type="match status" value="1"/>
</dbReference>
<evidence type="ECO:0000259" key="13">
    <source>
        <dbReference type="PROSITE" id="PS50027"/>
    </source>
</evidence>
<dbReference type="CDD" id="cd00057">
    <property type="entry name" value="FA58C"/>
    <property type="match status" value="1"/>
</dbReference>
<feature type="chain" id="PRO_5037067347" evidence="10">
    <location>
        <begin position="18"/>
        <end position="2333"/>
    </location>
</feature>
<dbReference type="SUPFAM" id="SSF57196">
    <property type="entry name" value="EGF/Laminin"/>
    <property type="match status" value="1"/>
</dbReference>
<evidence type="ECO:0000256" key="6">
    <source>
        <dbReference type="PROSITE-ProRule" id="PRU00076"/>
    </source>
</evidence>
<evidence type="ECO:0000256" key="8">
    <source>
        <dbReference type="SAM" id="MobiDB-lite"/>
    </source>
</evidence>
<keyword evidence="5 6" id="KW-1015">Disulfide bond</keyword>
<feature type="domain" description="EGF-like" evidence="12">
    <location>
        <begin position="1897"/>
        <end position="1932"/>
    </location>
</feature>
<feature type="disulfide bond" evidence="6">
    <location>
        <begin position="1369"/>
        <end position="1378"/>
    </location>
</feature>
<feature type="domain" description="EGF-like" evidence="12">
    <location>
        <begin position="1766"/>
        <end position="1801"/>
    </location>
</feature>
<dbReference type="InterPro" id="IPR013320">
    <property type="entry name" value="ConA-like_dom_sf"/>
</dbReference>
<dbReference type="GO" id="GO:0005509">
    <property type="term" value="F:calcium ion binding"/>
    <property type="evidence" value="ECO:0007669"/>
    <property type="project" value="InterPro"/>
</dbReference>
<feature type="disulfide bond" evidence="6">
    <location>
        <begin position="1039"/>
        <end position="1056"/>
    </location>
</feature>
<dbReference type="Gene3D" id="2.60.120.260">
    <property type="entry name" value="Galactose-binding domain-like"/>
    <property type="match status" value="1"/>
</dbReference>
<evidence type="ECO:0000256" key="5">
    <source>
        <dbReference type="ARBA" id="ARBA00023157"/>
    </source>
</evidence>
<dbReference type="SMART" id="SM00231">
    <property type="entry name" value="FA58C"/>
    <property type="match status" value="1"/>
</dbReference>
<evidence type="ECO:0000256" key="10">
    <source>
        <dbReference type="SAM" id="SignalP"/>
    </source>
</evidence>
<evidence type="ECO:0000259" key="12">
    <source>
        <dbReference type="PROSITE" id="PS50026"/>
    </source>
</evidence>
<dbReference type="PROSITE" id="PS50026">
    <property type="entry name" value="EGF_3"/>
    <property type="match status" value="7"/>
</dbReference>
<keyword evidence="2 6" id="KW-0245">EGF-like domain</keyword>
<dbReference type="PROSITE" id="PS50027">
    <property type="entry name" value="EGF_LAM_2"/>
    <property type="match status" value="2"/>
</dbReference>
<proteinExistence type="inferred from homology"/>
<keyword evidence="9" id="KW-1133">Transmembrane helix</keyword>
<feature type="domain" description="EGF-like" evidence="12">
    <location>
        <begin position="1675"/>
        <end position="1710"/>
    </location>
</feature>
<dbReference type="GeneID" id="110249945"/>
<keyword evidence="7" id="KW-0424">Laminin EGF-like domain</keyword>
<feature type="transmembrane region" description="Helical" evidence="9">
    <location>
        <begin position="2216"/>
        <end position="2238"/>
    </location>
</feature>
<dbReference type="Gene3D" id="2.170.300.10">
    <property type="entry name" value="Tie2 ligand-binding domain superfamily"/>
    <property type="match status" value="7"/>
</dbReference>
<dbReference type="PANTHER" id="PTHR24043">
    <property type="entry name" value="SCAVENGER RECEPTOR CLASS F"/>
    <property type="match status" value="1"/>
</dbReference>
<keyword evidence="3 10" id="KW-0732">Signal</keyword>
<evidence type="ECO:0000256" key="2">
    <source>
        <dbReference type="ARBA" id="ARBA00022536"/>
    </source>
</evidence>
<dbReference type="Pfam" id="PF00053">
    <property type="entry name" value="EGF_laminin"/>
    <property type="match status" value="5"/>
</dbReference>
<evidence type="ECO:0000256" key="3">
    <source>
        <dbReference type="ARBA" id="ARBA00022729"/>
    </source>
</evidence>
<evidence type="ECO:0000313" key="15">
    <source>
        <dbReference type="EnsemblMetazoa" id="XP_020912182.1"/>
    </source>
</evidence>
<feature type="disulfide bond" evidence="7">
    <location>
        <begin position="1748"/>
        <end position="1757"/>
    </location>
</feature>
<dbReference type="PRINTS" id="PR00011">
    <property type="entry name" value="EGFLAMININ"/>
</dbReference>
<organism evidence="15 16">
    <name type="scientific">Exaiptasia diaphana</name>
    <name type="common">Tropical sea anemone</name>
    <name type="synonym">Aiptasia pulchella</name>
    <dbReference type="NCBI Taxonomy" id="2652724"/>
    <lineage>
        <taxon>Eukaryota</taxon>
        <taxon>Metazoa</taxon>
        <taxon>Cnidaria</taxon>
        <taxon>Anthozoa</taxon>
        <taxon>Hexacorallia</taxon>
        <taxon>Actiniaria</taxon>
        <taxon>Aiptasiidae</taxon>
        <taxon>Exaiptasia</taxon>
    </lineage>
</organism>
<dbReference type="GO" id="GO:0005044">
    <property type="term" value="F:scavenger receptor activity"/>
    <property type="evidence" value="ECO:0007669"/>
    <property type="project" value="InterPro"/>
</dbReference>
<feature type="disulfide bond" evidence="6">
    <location>
        <begin position="1144"/>
        <end position="1153"/>
    </location>
</feature>
<feature type="compositionally biased region" description="Polar residues" evidence="8">
    <location>
        <begin position="2118"/>
        <end position="2135"/>
    </location>
</feature>
<reference evidence="15" key="1">
    <citation type="submission" date="2022-11" db="UniProtKB">
        <authorList>
            <consortium name="EnsemblMetazoa"/>
        </authorList>
    </citation>
    <scope>IDENTIFICATION</scope>
</reference>
<dbReference type="FunFam" id="2.170.300.10:FF:000041">
    <property type="entry name" value="Tyrosine protein kinase receptor tie-1, putative"/>
    <property type="match status" value="4"/>
</dbReference>
<keyword evidence="9" id="KW-0472">Membrane</keyword>
<evidence type="ECO:0000256" key="9">
    <source>
        <dbReference type="SAM" id="Phobius"/>
    </source>
</evidence>
<evidence type="ECO:0000259" key="11">
    <source>
        <dbReference type="PROSITE" id="PS50022"/>
    </source>
</evidence>
<dbReference type="Proteomes" id="UP000887567">
    <property type="component" value="Unplaced"/>
</dbReference>
<feature type="domain" description="EGF-like" evidence="12">
    <location>
        <begin position="1119"/>
        <end position="1154"/>
    </location>
</feature>
<feature type="domain" description="MAM" evidence="14">
    <location>
        <begin position="459"/>
        <end position="655"/>
    </location>
</feature>
<evidence type="ECO:0000313" key="16">
    <source>
        <dbReference type="Proteomes" id="UP000887567"/>
    </source>
</evidence>
<dbReference type="GO" id="GO:0016020">
    <property type="term" value="C:membrane"/>
    <property type="evidence" value="ECO:0007669"/>
    <property type="project" value="InterPro"/>
</dbReference>
<keyword evidence="16" id="KW-1185">Reference proteome</keyword>
<feature type="disulfide bond" evidence="6">
    <location>
        <begin position="1101"/>
        <end position="1110"/>
    </location>
</feature>
<feature type="disulfide bond" evidence="6">
    <location>
        <begin position="1922"/>
        <end position="1931"/>
    </location>
</feature>
<feature type="signal peptide" evidence="10">
    <location>
        <begin position="1"/>
        <end position="17"/>
    </location>
</feature>
<feature type="domain" description="EGF-like" evidence="12">
    <location>
        <begin position="1076"/>
        <end position="1111"/>
    </location>
</feature>
<dbReference type="EnsemblMetazoa" id="XM_021056523.2">
    <property type="protein sequence ID" value="XP_020912182.1"/>
    <property type="gene ID" value="LOC110249945"/>
</dbReference>
<evidence type="ECO:0000256" key="7">
    <source>
        <dbReference type="PROSITE-ProRule" id="PRU00460"/>
    </source>
</evidence>